<dbReference type="InterPro" id="IPR012338">
    <property type="entry name" value="Beta-lactam/transpept-like"/>
</dbReference>
<dbReference type="Gene3D" id="3.40.710.10">
    <property type="entry name" value="DD-peptidase/beta-lactamase superfamily"/>
    <property type="match status" value="1"/>
</dbReference>
<proteinExistence type="predicted"/>
<gene>
    <name evidence="2" type="ORF">H8717_15685</name>
</gene>
<feature type="region of interest" description="Disordered" evidence="1">
    <location>
        <begin position="86"/>
        <end position="114"/>
    </location>
</feature>
<comment type="caution">
    <text evidence="2">The sequence shown here is derived from an EMBL/GenBank/DDBJ whole genome shotgun (WGS) entry which is preliminary data.</text>
</comment>
<evidence type="ECO:0000313" key="2">
    <source>
        <dbReference type="EMBL" id="MBC8577827.1"/>
    </source>
</evidence>
<reference evidence="2 3" key="1">
    <citation type="submission" date="2020-08" db="EMBL/GenBank/DDBJ databases">
        <title>Genome public.</title>
        <authorList>
            <person name="Liu C."/>
            <person name="Sun Q."/>
        </authorList>
    </citation>
    <scope>NUCLEOTIDE SEQUENCE [LARGE SCALE GENOMIC DNA]</scope>
    <source>
        <strain evidence="2 3">BX1</strain>
    </source>
</reference>
<dbReference type="EMBL" id="JACRTB010000056">
    <property type="protein sequence ID" value="MBC8577827.1"/>
    <property type="molecule type" value="Genomic_DNA"/>
</dbReference>
<sequence>MYHIAFLSAANLHFLTGVFLHFIIGADKYYYEGTTGGKLGWTPEARHTLVTLAEREGLKLICVVMRSGSQYDKYEDAAALLEPASPDIRPASCRSGSMSRSRSQSTTGKPGWAR</sequence>
<keyword evidence="3" id="KW-1185">Reference proteome</keyword>
<name>A0ABR7NPR7_9FIRM</name>
<dbReference type="SUPFAM" id="SSF56601">
    <property type="entry name" value="beta-lactamase/transpeptidase-like"/>
    <property type="match status" value="1"/>
</dbReference>
<dbReference type="Proteomes" id="UP000658131">
    <property type="component" value="Unassembled WGS sequence"/>
</dbReference>
<evidence type="ECO:0000256" key="1">
    <source>
        <dbReference type="SAM" id="MobiDB-lite"/>
    </source>
</evidence>
<accession>A0ABR7NPR7</accession>
<feature type="compositionally biased region" description="Low complexity" evidence="1">
    <location>
        <begin position="92"/>
        <end position="105"/>
    </location>
</feature>
<protein>
    <submittedName>
        <fullName evidence="2">Uncharacterized protein</fullName>
    </submittedName>
</protein>
<evidence type="ECO:0000313" key="3">
    <source>
        <dbReference type="Proteomes" id="UP000658131"/>
    </source>
</evidence>
<organism evidence="2 3">
    <name type="scientific">Yanshouia hominis</name>
    <dbReference type="NCBI Taxonomy" id="2763673"/>
    <lineage>
        <taxon>Bacteria</taxon>
        <taxon>Bacillati</taxon>
        <taxon>Bacillota</taxon>
        <taxon>Clostridia</taxon>
        <taxon>Eubacteriales</taxon>
        <taxon>Oscillospiraceae</taxon>
        <taxon>Yanshouia</taxon>
    </lineage>
</organism>
<dbReference type="RefSeq" id="WP_262401173.1">
    <property type="nucleotide sequence ID" value="NZ_JACRTB010000056.1"/>
</dbReference>